<dbReference type="Pfam" id="PF00578">
    <property type="entry name" value="AhpC-TSA"/>
    <property type="match status" value="1"/>
</dbReference>
<evidence type="ECO:0000256" key="1">
    <source>
        <dbReference type="ARBA" id="ARBA00004196"/>
    </source>
</evidence>
<name>A0A9N8E5Y5_9STRA</name>
<reference evidence="6" key="1">
    <citation type="submission" date="2020-06" db="EMBL/GenBank/DDBJ databases">
        <authorList>
            <consortium name="Plant Systems Biology data submission"/>
        </authorList>
    </citation>
    <scope>NUCLEOTIDE SEQUENCE</scope>
    <source>
        <strain evidence="6">D6</strain>
    </source>
</reference>
<evidence type="ECO:0000313" key="7">
    <source>
        <dbReference type="Proteomes" id="UP001153069"/>
    </source>
</evidence>
<dbReference type="SUPFAM" id="SSF52833">
    <property type="entry name" value="Thioredoxin-like"/>
    <property type="match status" value="1"/>
</dbReference>
<organism evidence="6 7">
    <name type="scientific">Seminavis robusta</name>
    <dbReference type="NCBI Taxonomy" id="568900"/>
    <lineage>
        <taxon>Eukaryota</taxon>
        <taxon>Sar</taxon>
        <taxon>Stramenopiles</taxon>
        <taxon>Ochrophyta</taxon>
        <taxon>Bacillariophyta</taxon>
        <taxon>Bacillariophyceae</taxon>
        <taxon>Bacillariophycidae</taxon>
        <taxon>Naviculales</taxon>
        <taxon>Naviculaceae</taxon>
        <taxon>Seminavis</taxon>
    </lineage>
</organism>
<gene>
    <name evidence="6" type="ORF">SEMRO_655_G182190.1</name>
</gene>
<dbReference type="PANTHER" id="PTHR42852:SF6">
    <property type="entry name" value="THIOL:DISULFIDE INTERCHANGE PROTEIN DSBE"/>
    <property type="match status" value="1"/>
</dbReference>
<dbReference type="Proteomes" id="UP001153069">
    <property type="component" value="Unassembled WGS sequence"/>
</dbReference>
<accession>A0A9N8E5Y5</accession>
<dbReference type="AlphaFoldDB" id="A0A9N8E5Y5"/>
<keyword evidence="2" id="KW-0201">Cytochrome c-type biogenesis</keyword>
<dbReference type="EMBL" id="CAICTM010000654">
    <property type="protein sequence ID" value="CAB9514464.1"/>
    <property type="molecule type" value="Genomic_DNA"/>
</dbReference>
<dbReference type="InterPro" id="IPR050553">
    <property type="entry name" value="Thioredoxin_ResA/DsbE_sf"/>
</dbReference>
<comment type="subcellular location">
    <subcellularLocation>
        <location evidence="1">Cell envelope</location>
    </subcellularLocation>
</comment>
<dbReference type="Gene3D" id="3.40.30.10">
    <property type="entry name" value="Glutaredoxin"/>
    <property type="match status" value="1"/>
</dbReference>
<dbReference type="InterPro" id="IPR000866">
    <property type="entry name" value="AhpC/TSA"/>
</dbReference>
<dbReference type="InterPro" id="IPR036249">
    <property type="entry name" value="Thioredoxin-like_sf"/>
</dbReference>
<dbReference type="OrthoDB" id="273823at2759"/>
<keyword evidence="7" id="KW-1185">Reference proteome</keyword>
<evidence type="ECO:0000256" key="3">
    <source>
        <dbReference type="ARBA" id="ARBA00023157"/>
    </source>
</evidence>
<protein>
    <submittedName>
        <fullName evidence="6">Alkyl hydroperoxide reductase Thiol specific antioxidant Mal allergen</fullName>
    </submittedName>
</protein>
<evidence type="ECO:0000259" key="5">
    <source>
        <dbReference type="Pfam" id="PF00578"/>
    </source>
</evidence>
<comment type="caution">
    <text evidence="6">The sequence shown here is derived from an EMBL/GenBank/DDBJ whole genome shotgun (WGS) entry which is preliminary data.</text>
</comment>
<dbReference type="GO" id="GO:0017004">
    <property type="term" value="P:cytochrome complex assembly"/>
    <property type="evidence" value="ECO:0007669"/>
    <property type="project" value="UniProtKB-KW"/>
</dbReference>
<dbReference type="GO" id="GO:0016209">
    <property type="term" value="F:antioxidant activity"/>
    <property type="evidence" value="ECO:0007669"/>
    <property type="project" value="InterPro"/>
</dbReference>
<keyword evidence="4" id="KW-0676">Redox-active center</keyword>
<evidence type="ECO:0000256" key="2">
    <source>
        <dbReference type="ARBA" id="ARBA00022748"/>
    </source>
</evidence>
<dbReference type="GO" id="GO:0016491">
    <property type="term" value="F:oxidoreductase activity"/>
    <property type="evidence" value="ECO:0007669"/>
    <property type="project" value="InterPro"/>
</dbReference>
<proteinExistence type="predicted"/>
<sequence length="170" mass="19221">MTLPDLPLRCLSSAESRTTTDVVSGCNTIIDFWTTKCTRCPDALDKLDKMAQDPQYKEVKFISICCDQLDGAREIIEKDDNPRWSHMAHYFMEPNDKETAKKVLGFKSVPFYVVLDNTGNIVQKGGASKVDLDNVPGKLVMEENKENSKPDQKIAEAPEERVFVLDDLEF</sequence>
<feature type="domain" description="Alkyl hydroperoxide reductase subunit C/ Thiol specific antioxidant" evidence="5">
    <location>
        <begin position="15"/>
        <end position="129"/>
    </location>
</feature>
<evidence type="ECO:0000313" key="6">
    <source>
        <dbReference type="EMBL" id="CAB9514464.1"/>
    </source>
</evidence>
<evidence type="ECO:0000256" key="4">
    <source>
        <dbReference type="ARBA" id="ARBA00023284"/>
    </source>
</evidence>
<dbReference type="PANTHER" id="PTHR42852">
    <property type="entry name" value="THIOL:DISULFIDE INTERCHANGE PROTEIN DSBE"/>
    <property type="match status" value="1"/>
</dbReference>
<keyword evidence="3" id="KW-1015">Disulfide bond</keyword>